<reference evidence="7" key="1">
    <citation type="submission" date="2020-06" db="EMBL/GenBank/DDBJ databases">
        <title>Draft genome of Bugula neritina, a colonial animal packing powerful symbionts and potential medicines.</title>
        <authorList>
            <person name="Rayko M."/>
        </authorList>
    </citation>
    <scope>NUCLEOTIDE SEQUENCE [LARGE SCALE GENOMIC DNA]</scope>
    <source>
        <strain evidence="7">Kwan_BN1</strain>
    </source>
</reference>
<dbReference type="PANTHER" id="PTHR12778:SF9">
    <property type="entry name" value="ACETYL-COENZYME A TRANSPORTER 1"/>
    <property type="match status" value="1"/>
</dbReference>
<evidence type="ECO:0000256" key="1">
    <source>
        <dbReference type="ARBA" id="ARBA00004141"/>
    </source>
</evidence>
<evidence type="ECO:0000256" key="5">
    <source>
        <dbReference type="SAM" id="MobiDB-lite"/>
    </source>
</evidence>
<evidence type="ECO:0000256" key="4">
    <source>
        <dbReference type="ARBA" id="ARBA00023136"/>
    </source>
</evidence>
<comment type="subcellular location">
    <subcellularLocation>
        <location evidence="1">Membrane</location>
        <topology evidence="1">Multi-pass membrane protein</topology>
    </subcellularLocation>
</comment>
<gene>
    <name evidence="7" type="ORF">EB796_010326</name>
</gene>
<organism evidence="7 8">
    <name type="scientific">Bugula neritina</name>
    <name type="common">Brown bryozoan</name>
    <name type="synonym">Sertularia neritina</name>
    <dbReference type="NCBI Taxonomy" id="10212"/>
    <lineage>
        <taxon>Eukaryota</taxon>
        <taxon>Metazoa</taxon>
        <taxon>Spiralia</taxon>
        <taxon>Lophotrochozoa</taxon>
        <taxon>Bryozoa</taxon>
        <taxon>Gymnolaemata</taxon>
        <taxon>Cheilostomatida</taxon>
        <taxon>Flustrina</taxon>
        <taxon>Buguloidea</taxon>
        <taxon>Bugulidae</taxon>
        <taxon>Bugula</taxon>
    </lineage>
</organism>
<accession>A0A7J7K1A2</accession>
<feature type="compositionally biased region" description="Basic and acidic residues" evidence="5">
    <location>
        <begin position="1"/>
        <end position="17"/>
    </location>
</feature>
<dbReference type="GO" id="GO:0035348">
    <property type="term" value="P:acetyl-CoA transmembrane transport"/>
    <property type="evidence" value="ECO:0007669"/>
    <property type="project" value="InterPro"/>
</dbReference>
<keyword evidence="8" id="KW-1185">Reference proteome</keyword>
<sequence>MKSDEEKLRQRHFRDMSEDIAYQPMHSQESSERTASSWSTLGSDKKNVTVLIFLYVLQGIPLGLAGSMPMILQARKADYGTQAFFSFAFWPFSVKLLWAPIGK</sequence>
<feature type="region of interest" description="Disordered" evidence="5">
    <location>
        <begin position="1"/>
        <end position="40"/>
    </location>
</feature>
<dbReference type="InterPro" id="IPR004752">
    <property type="entry name" value="AmpG_permease/AT-1"/>
</dbReference>
<evidence type="ECO:0000313" key="7">
    <source>
        <dbReference type="EMBL" id="KAF6031368.1"/>
    </source>
</evidence>
<dbReference type="PANTHER" id="PTHR12778">
    <property type="entry name" value="SOLUTE CARRIER FAMILY 33 ACETYL-COA TRANSPORTER -RELATED"/>
    <property type="match status" value="1"/>
</dbReference>
<protein>
    <submittedName>
        <fullName evidence="7">SLC33A1</fullName>
    </submittedName>
</protein>
<evidence type="ECO:0000256" key="2">
    <source>
        <dbReference type="ARBA" id="ARBA00022692"/>
    </source>
</evidence>
<feature type="compositionally biased region" description="Polar residues" evidence="5">
    <location>
        <begin position="25"/>
        <end position="40"/>
    </location>
</feature>
<dbReference type="Pfam" id="PF13000">
    <property type="entry name" value="Acatn"/>
    <property type="match status" value="1"/>
</dbReference>
<evidence type="ECO:0000313" key="8">
    <source>
        <dbReference type="Proteomes" id="UP000593567"/>
    </source>
</evidence>
<dbReference type="GO" id="GO:0008521">
    <property type="term" value="F:acetyl-CoA transmembrane transporter activity"/>
    <property type="evidence" value="ECO:0007669"/>
    <property type="project" value="InterPro"/>
</dbReference>
<evidence type="ECO:0000256" key="3">
    <source>
        <dbReference type="ARBA" id="ARBA00022989"/>
    </source>
</evidence>
<dbReference type="AlphaFoldDB" id="A0A7J7K1A2"/>
<dbReference type="Proteomes" id="UP000593567">
    <property type="component" value="Unassembled WGS sequence"/>
</dbReference>
<keyword evidence="4 6" id="KW-0472">Membrane</keyword>
<dbReference type="EMBL" id="VXIV02001610">
    <property type="protein sequence ID" value="KAF6031368.1"/>
    <property type="molecule type" value="Genomic_DNA"/>
</dbReference>
<feature type="transmembrane region" description="Helical" evidence="6">
    <location>
        <begin position="83"/>
        <end position="101"/>
    </location>
</feature>
<name>A0A7J7K1A2_BUGNE</name>
<comment type="caution">
    <text evidence="7">The sequence shown here is derived from an EMBL/GenBank/DDBJ whole genome shotgun (WGS) entry which is preliminary data.</text>
</comment>
<feature type="transmembrane region" description="Helical" evidence="6">
    <location>
        <begin position="48"/>
        <end position="71"/>
    </location>
</feature>
<evidence type="ECO:0000256" key="6">
    <source>
        <dbReference type="SAM" id="Phobius"/>
    </source>
</evidence>
<keyword evidence="2 6" id="KW-0812">Transmembrane</keyword>
<dbReference type="InterPro" id="IPR024371">
    <property type="entry name" value="AcetylCoA_trans_1-like"/>
</dbReference>
<proteinExistence type="predicted"/>
<keyword evidence="3 6" id="KW-1133">Transmembrane helix</keyword>
<dbReference type="OrthoDB" id="6415790at2759"/>
<dbReference type="GO" id="GO:0016020">
    <property type="term" value="C:membrane"/>
    <property type="evidence" value="ECO:0007669"/>
    <property type="project" value="UniProtKB-SubCell"/>
</dbReference>